<evidence type="ECO:0000256" key="4">
    <source>
        <dbReference type="ARBA" id="ARBA00022692"/>
    </source>
</evidence>
<evidence type="ECO:0000313" key="11">
    <source>
        <dbReference type="Proteomes" id="UP000823982"/>
    </source>
</evidence>
<evidence type="ECO:0000259" key="9">
    <source>
        <dbReference type="Pfam" id="PF00535"/>
    </source>
</evidence>
<feature type="transmembrane region" description="Helical" evidence="8">
    <location>
        <begin position="256"/>
        <end position="279"/>
    </location>
</feature>
<reference evidence="10" key="2">
    <citation type="journal article" date="2021" name="PeerJ">
        <title>Extensive microbial diversity within the chicken gut microbiome revealed by metagenomics and culture.</title>
        <authorList>
            <person name="Gilroy R."/>
            <person name="Ravi A."/>
            <person name="Getino M."/>
            <person name="Pursley I."/>
            <person name="Horton D.L."/>
            <person name="Alikhan N.F."/>
            <person name="Baker D."/>
            <person name="Gharbi K."/>
            <person name="Hall N."/>
            <person name="Watson M."/>
            <person name="Adriaenssens E.M."/>
            <person name="Foster-Nyarko E."/>
            <person name="Jarju S."/>
            <person name="Secka A."/>
            <person name="Antonio M."/>
            <person name="Oren A."/>
            <person name="Chaudhuri R.R."/>
            <person name="La Ragione R."/>
            <person name="Hildebrand F."/>
            <person name="Pallen M.J."/>
        </authorList>
    </citation>
    <scope>NUCLEOTIDE SEQUENCE</scope>
    <source>
        <strain evidence="10">CHK157-1446</strain>
    </source>
</reference>
<dbReference type="CDD" id="cd04187">
    <property type="entry name" value="DPM1_like_bac"/>
    <property type="match status" value="1"/>
</dbReference>
<evidence type="ECO:0000256" key="8">
    <source>
        <dbReference type="SAM" id="Phobius"/>
    </source>
</evidence>
<accession>A0A9D1JIC9</accession>
<dbReference type="GO" id="GO:0016757">
    <property type="term" value="F:glycosyltransferase activity"/>
    <property type="evidence" value="ECO:0007669"/>
    <property type="project" value="UniProtKB-KW"/>
</dbReference>
<comment type="caution">
    <text evidence="10">The sequence shown here is derived from an EMBL/GenBank/DDBJ whole genome shotgun (WGS) entry which is preliminary data.</text>
</comment>
<evidence type="ECO:0000256" key="6">
    <source>
        <dbReference type="ARBA" id="ARBA00023136"/>
    </source>
</evidence>
<keyword evidence="5 8" id="KW-1133">Transmembrane helix</keyword>
<feature type="domain" description="Glycosyltransferase 2-like" evidence="9">
    <location>
        <begin position="3"/>
        <end position="163"/>
    </location>
</feature>
<feature type="compositionally biased region" description="Basic and acidic residues" evidence="7">
    <location>
        <begin position="297"/>
        <end position="310"/>
    </location>
</feature>
<comment type="subcellular location">
    <subcellularLocation>
        <location evidence="1">Membrane</location>
        <topology evidence="1">Multi-pass membrane protein</topology>
    </subcellularLocation>
</comment>
<feature type="region of interest" description="Disordered" evidence="7">
    <location>
        <begin position="297"/>
        <end position="324"/>
    </location>
</feature>
<evidence type="ECO:0000256" key="3">
    <source>
        <dbReference type="ARBA" id="ARBA00022679"/>
    </source>
</evidence>
<dbReference type="SUPFAM" id="SSF53448">
    <property type="entry name" value="Nucleotide-diphospho-sugar transferases"/>
    <property type="match status" value="1"/>
</dbReference>
<dbReference type="Gene3D" id="3.90.550.10">
    <property type="entry name" value="Spore Coat Polysaccharide Biosynthesis Protein SpsA, Chain A"/>
    <property type="match status" value="1"/>
</dbReference>
<gene>
    <name evidence="10" type="ORF">IAD01_07610</name>
</gene>
<dbReference type="GO" id="GO:0005886">
    <property type="term" value="C:plasma membrane"/>
    <property type="evidence" value="ECO:0007669"/>
    <property type="project" value="TreeGrafter"/>
</dbReference>
<dbReference type="EMBL" id="DVIR01000070">
    <property type="protein sequence ID" value="HIS25246.1"/>
    <property type="molecule type" value="Genomic_DNA"/>
</dbReference>
<evidence type="ECO:0000256" key="2">
    <source>
        <dbReference type="ARBA" id="ARBA00022676"/>
    </source>
</evidence>
<evidence type="ECO:0000256" key="1">
    <source>
        <dbReference type="ARBA" id="ARBA00004141"/>
    </source>
</evidence>
<dbReference type="InterPro" id="IPR029044">
    <property type="entry name" value="Nucleotide-diphossugar_trans"/>
</dbReference>
<organism evidence="10 11">
    <name type="scientific">Candidatus Faeciplasma gallinarum</name>
    <dbReference type="NCBI Taxonomy" id="2840799"/>
    <lineage>
        <taxon>Bacteria</taxon>
        <taxon>Bacillati</taxon>
        <taxon>Bacillota</taxon>
        <taxon>Clostridia</taxon>
        <taxon>Eubacteriales</taxon>
        <taxon>Oscillospiraceae</taxon>
        <taxon>Oscillospiraceae incertae sedis</taxon>
        <taxon>Candidatus Faeciplasma</taxon>
    </lineage>
</organism>
<name>A0A9D1JIC9_9FIRM</name>
<dbReference type="InterPro" id="IPR050256">
    <property type="entry name" value="Glycosyltransferase_2"/>
</dbReference>
<keyword evidence="6 8" id="KW-0472">Membrane</keyword>
<evidence type="ECO:0000256" key="7">
    <source>
        <dbReference type="SAM" id="MobiDB-lite"/>
    </source>
</evidence>
<protein>
    <submittedName>
        <fullName evidence="10">Glycosyltransferase family 2 protein</fullName>
    </submittedName>
</protein>
<evidence type="ECO:0000256" key="5">
    <source>
        <dbReference type="ARBA" id="ARBA00022989"/>
    </source>
</evidence>
<evidence type="ECO:0000313" key="10">
    <source>
        <dbReference type="EMBL" id="HIS25246.1"/>
    </source>
</evidence>
<dbReference type="PANTHER" id="PTHR48090">
    <property type="entry name" value="UNDECAPRENYL-PHOSPHATE 4-DEOXY-4-FORMAMIDO-L-ARABINOSE TRANSFERASE-RELATED"/>
    <property type="match status" value="1"/>
</dbReference>
<reference evidence="10" key="1">
    <citation type="submission" date="2020-10" db="EMBL/GenBank/DDBJ databases">
        <authorList>
            <person name="Gilroy R."/>
        </authorList>
    </citation>
    <scope>NUCLEOTIDE SEQUENCE</scope>
    <source>
        <strain evidence="10">CHK157-1446</strain>
    </source>
</reference>
<sequence length="324" mass="35945">MLSVVIPSYNEEGNIKNTAQVISRVLDESKIEHELIFVDDGSKDSSWDVISAEHERDERIRGIRFSRNFGKEGAIFAGLEACRGDAAVVMDCDLQHPPQVIPKMYELWQEGAQVVEGKKSSRGRESLVYRAMAGFFYRLIQSSSKIDMKDSSDFKLIDRRVIDTLLAMPERITFFRALSGWVGFDTKTVYYDVAERFSGERKWTAGMLIGYAIRNLTSFTGIPLYISSVVGLLVMLAAVVLIILNIAGVPMGSFDAAASVLMLIGGGVLECIGIGCYYISRIYEEVKHRPRYIVAKTTEDKKGNKRKENAGGDNAPDTSDGGKP</sequence>
<proteinExistence type="predicted"/>
<dbReference type="Pfam" id="PF00535">
    <property type="entry name" value="Glycos_transf_2"/>
    <property type="match status" value="1"/>
</dbReference>
<dbReference type="InterPro" id="IPR001173">
    <property type="entry name" value="Glyco_trans_2-like"/>
</dbReference>
<keyword evidence="3" id="KW-0808">Transferase</keyword>
<feature type="transmembrane region" description="Helical" evidence="8">
    <location>
        <begin position="224"/>
        <end position="244"/>
    </location>
</feature>
<dbReference type="Proteomes" id="UP000823982">
    <property type="component" value="Unassembled WGS sequence"/>
</dbReference>
<keyword evidence="4 8" id="KW-0812">Transmembrane</keyword>
<dbReference type="AlphaFoldDB" id="A0A9D1JIC9"/>
<dbReference type="PANTHER" id="PTHR48090:SF1">
    <property type="entry name" value="PROPHAGE BACTOPRENOL GLUCOSYL TRANSFERASE HOMOLOG"/>
    <property type="match status" value="1"/>
</dbReference>
<keyword evidence="2" id="KW-0328">Glycosyltransferase</keyword>